<dbReference type="Proteomes" id="UP000027222">
    <property type="component" value="Unassembled WGS sequence"/>
</dbReference>
<evidence type="ECO:0000313" key="3">
    <source>
        <dbReference type="EMBL" id="KDR81524.1"/>
    </source>
</evidence>
<accession>A0A067TNQ1</accession>
<dbReference type="OrthoDB" id="6495301at2759"/>
<protein>
    <recommendedName>
        <fullName evidence="2">BD-FAE-like domain-containing protein</fullName>
    </recommendedName>
</protein>
<dbReference type="Gene3D" id="3.40.50.1820">
    <property type="entry name" value="alpha/beta hydrolase"/>
    <property type="match status" value="1"/>
</dbReference>
<organism evidence="3 4">
    <name type="scientific">Galerina marginata (strain CBS 339.88)</name>
    <dbReference type="NCBI Taxonomy" id="685588"/>
    <lineage>
        <taxon>Eukaryota</taxon>
        <taxon>Fungi</taxon>
        <taxon>Dikarya</taxon>
        <taxon>Basidiomycota</taxon>
        <taxon>Agaricomycotina</taxon>
        <taxon>Agaricomycetes</taxon>
        <taxon>Agaricomycetidae</taxon>
        <taxon>Agaricales</taxon>
        <taxon>Agaricineae</taxon>
        <taxon>Strophariaceae</taxon>
        <taxon>Galerina</taxon>
    </lineage>
</organism>
<name>A0A067TNQ1_GALM3</name>
<proteinExistence type="predicted"/>
<dbReference type="Pfam" id="PF20434">
    <property type="entry name" value="BD-FAE"/>
    <property type="match status" value="1"/>
</dbReference>
<dbReference type="GO" id="GO:0016787">
    <property type="term" value="F:hydrolase activity"/>
    <property type="evidence" value="ECO:0007669"/>
    <property type="project" value="UniProtKB-KW"/>
</dbReference>
<dbReference type="InterPro" id="IPR049492">
    <property type="entry name" value="BD-FAE-like_dom"/>
</dbReference>
<feature type="domain" description="BD-FAE-like" evidence="2">
    <location>
        <begin position="17"/>
        <end position="224"/>
    </location>
</feature>
<evidence type="ECO:0000313" key="4">
    <source>
        <dbReference type="Proteomes" id="UP000027222"/>
    </source>
</evidence>
<sequence>MENIGYSESDDPQRQFDIYWPQPSIAQAPLVCFIHGGAWRAEDKRDHAQLARSLVIATACPVAVPNYRLTPSENADPQFHHPMHAEDVLQFLVFVRKWHHESCPFDPDRLILLGHSCSAHMLSSIFLNSDGVSPSLTPAQDLLASVKAIVVSEGIYDLDSLITRFPGYRDWFVQSAFGPSESYPQFSVLRYPLRPSSAISWLLLHSRGDSLVDIPQTEAMHTHLMEIHPQGVSINIDELTDEHNDILRTDLYVKIVKEFTAKFI</sequence>
<keyword evidence="4" id="KW-1185">Reference proteome</keyword>
<dbReference type="PANTHER" id="PTHR48081">
    <property type="entry name" value="AB HYDROLASE SUPERFAMILY PROTEIN C4A8.06C"/>
    <property type="match status" value="1"/>
</dbReference>
<keyword evidence="1" id="KW-0378">Hydrolase</keyword>
<dbReference type="SUPFAM" id="SSF53474">
    <property type="entry name" value="alpha/beta-Hydrolases"/>
    <property type="match status" value="1"/>
</dbReference>
<dbReference type="HOGENOM" id="CLU_016852_1_1_1"/>
<dbReference type="InterPro" id="IPR050300">
    <property type="entry name" value="GDXG_lipolytic_enzyme"/>
</dbReference>
<dbReference type="AlphaFoldDB" id="A0A067TNQ1"/>
<dbReference type="EMBL" id="KL142370">
    <property type="protein sequence ID" value="KDR81524.1"/>
    <property type="molecule type" value="Genomic_DNA"/>
</dbReference>
<reference evidence="4" key="1">
    <citation type="journal article" date="2014" name="Proc. Natl. Acad. Sci. U.S.A.">
        <title>Extensive sampling of basidiomycete genomes demonstrates inadequacy of the white-rot/brown-rot paradigm for wood decay fungi.</title>
        <authorList>
            <person name="Riley R."/>
            <person name="Salamov A.A."/>
            <person name="Brown D.W."/>
            <person name="Nagy L.G."/>
            <person name="Floudas D."/>
            <person name="Held B.W."/>
            <person name="Levasseur A."/>
            <person name="Lombard V."/>
            <person name="Morin E."/>
            <person name="Otillar R."/>
            <person name="Lindquist E.A."/>
            <person name="Sun H."/>
            <person name="LaButti K.M."/>
            <person name="Schmutz J."/>
            <person name="Jabbour D."/>
            <person name="Luo H."/>
            <person name="Baker S.E."/>
            <person name="Pisabarro A.G."/>
            <person name="Walton J.D."/>
            <person name="Blanchette R.A."/>
            <person name="Henrissat B."/>
            <person name="Martin F."/>
            <person name="Cullen D."/>
            <person name="Hibbett D.S."/>
            <person name="Grigoriev I.V."/>
        </authorList>
    </citation>
    <scope>NUCLEOTIDE SEQUENCE [LARGE SCALE GENOMIC DNA]</scope>
    <source>
        <strain evidence="4">CBS 339.88</strain>
    </source>
</reference>
<dbReference type="STRING" id="685588.A0A067TNQ1"/>
<evidence type="ECO:0000256" key="1">
    <source>
        <dbReference type="ARBA" id="ARBA00022801"/>
    </source>
</evidence>
<dbReference type="PANTHER" id="PTHR48081:SF33">
    <property type="entry name" value="KYNURENINE FORMAMIDASE"/>
    <property type="match status" value="1"/>
</dbReference>
<dbReference type="InterPro" id="IPR029058">
    <property type="entry name" value="AB_hydrolase_fold"/>
</dbReference>
<gene>
    <name evidence="3" type="ORF">GALMADRAFT_239528</name>
</gene>
<evidence type="ECO:0000259" key="2">
    <source>
        <dbReference type="Pfam" id="PF20434"/>
    </source>
</evidence>